<dbReference type="PANTHER" id="PTHR21136">
    <property type="entry name" value="SNARE PROTEINS"/>
    <property type="match status" value="1"/>
</dbReference>
<dbReference type="PROSITE" id="PS50892">
    <property type="entry name" value="V_SNARE"/>
    <property type="match status" value="1"/>
</dbReference>
<feature type="domain" description="Longin" evidence="10">
    <location>
        <begin position="107"/>
        <end position="170"/>
    </location>
</feature>
<dbReference type="PRINTS" id="PR00219">
    <property type="entry name" value="SYNAPTOBREVN"/>
</dbReference>
<dbReference type="Pfam" id="PF00957">
    <property type="entry name" value="Synaptobrevin"/>
    <property type="match status" value="1"/>
</dbReference>
<keyword evidence="4" id="KW-0653">Protein transport</keyword>
<keyword evidence="3 9" id="KW-0812">Transmembrane</keyword>
<dbReference type="InterPro" id="IPR042855">
    <property type="entry name" value="V_SNARE_CC"/>
</dbReference>
<reference evidence="12" key="1">
    <citation type="submission" date="2021-01" db="EMBL/GenBank/DDBJ databases">
        <authorList>
            <person name="Corre E."/>
            <person name="Pelletier E."/>
            <person name="Niang G."/>
            <person name="Scheremetjew M."/>
            <person name="Finn R."/>
            <person name="Kale V."/>
            <person name="Holt S."/>
            <person name="Cochrane G."/>
            <person name="Meng A."/>
            <person name="Brown T."/>
            <person name="Cohen L."/>
        </authorList>
    </citation>
    <scope>NUCLEOTIDE SEQUENCE</scope>
    <source>
        <strain evidence="12">Pop2</strain>
    </source>
</reference>
<sequence length="276" mass="29500">MSDNVLRCVLVYRLENKSGGDDNIADDGVSMTSMSLSPGAGVSVTMLAKYDHASQYESHGGASDPGSLYGGRDKSYSDAVGLVVSGNPPGAVNSDATIGGFNVVQSTVHQVVYGADMDGLCLAVITGQKYPSRVAIQMLTELYGQFSQNFGLQAKSATTNSLTKKSKPMLSSICKKYSDLNNVDKASALIGKVDQVKISMQDNIAVMLKNTEQAETLADKSEQLNEQATVFKKKSTDLKKQMKCKNLKMTIILGLLIFGILAVILVPLILKATKKD</sequence>
<dbReference type="SUPFAM" id="SSF64356">
    <property type="entry name" value="SNARE-like"/>
    <property type="match status" value="1"/>
</dbReference>
<evidence type="ECO:0000256" key="5">
    <source>
        <dbReference type="ARBA" id="ARBA00022989"/>
    </source>
</evidence>
<dbReference type="InterPro" id="IPR001388">
    <property type="entry name" value="Synaptobrevin-like"/>
</dbReference>
<dbReference type="InterPro" id="IPR011012">
    <property type="entry name" value="Longin-like_dom_sf"/>
</dbReference>
<dbReference type="CDD" id="cd14824">
    <property type="entry name" value="Longin"/>
    <property type="match status" value="1"/>
</dbReference>
<evidence type="ECO:0000256" key="7">
    <source>
        <dbReference type="ARBA" id="ARBA00046280"/>
    </source>
</evidence>
<name>A0A6U3NRF1_9STRA</name>
<gene>
    <name evidence="12" type="ORF">DBRI1063_LOCUS850</name>
</gene>
<evidence type="ECO:0000256" key="8">
    <source>
        <dbReference type="PROSITE-ProRule" id="PRU00290"/>
    </source>
</evidence>
<evidence type="ECO:0000259" key="11">
    <source>
        <dbReference type="PROSITE" id="PS50892"/>
    </source>
</evidence>
<keyword evidence="2" id="KW-0813">Transport</keyword>
<evidence type="ECO:0000256" key="3">
    <source>
        <dbReference type="ARBA" id="ARBA00022692"/>
    </source>
</evidence>
<dbReference type="InterPro" id="IPR010908">
    <property type="entry name" value="Longin_dom"/>
</dbReference>
<dbReference type="Gene3D" id="1.20.5.110">
    <property type="match status" value="1"/>
</dbReference>
<evidence type="ECO:0008006" key="13">
    <source>
        <dbReference type="Google" id="ProtNLM"/>
    </source>
</evidence>
<evidence type="ECO:0000256" key="1">
    <source>
        <dbReference type="ARBA" id="ARBA00008025"/>
    </source>
</evidence>
<comment type="similarity">
    <text evidence="1">Belongs to the synaptobrevin family.</text>
</comment>
<dbReference type="GO" id="GO:0016192">
    <property type="term" value="P:vesicle-mediated transport"/>
    <property type="evidence" value="ECO:0007669"/>
    <property type="project" value="InterPro"/>
</dbReference>
<evidence type="ECO:0000313" key="12">
    <source>
        <dbReference type="EMBL" id="CAD9314444.1"/>
    </source>
</evidence>
<dbReference type="GO" id="GO:0016020">
    <property type="term" value="C:membrane"/>
    <property type="evidence" value="ECO:0007669"/>
    <property type="project" value="InterPro"/>
</dbReference>
<dbReference type="PANTHER" id="PTHR21136:SF168">
    <property type="entry name" value="VESICLE-ASSOCIATED MEMBRANE PROTEIN 9"/>
    <property type="match status" value="1"/>
</dbReference>
<keyword evidence="8" id="KW-0175">Coiled coil</keyword>
<organism evidence="12">
    <name type="scientific">Ditylum brightwellii</name>
    <dbReference type="NCBI Taxonomy" id="49249"/>
    <lineage>
        <taxon>Eukaryota</taxon>
        <taxon>Sar</taxon>
        <taxon>Stramenopiles</taxon>
        <taxon>Ochrophyta</taxon>
        <taxon>Bacillariophyta</taxon>
        <taxon>Mediophyceae</taxon>
        <taxon>Lithodesmiophycidae</taxon>
        <taxon>Lithodesmiales</taxon>
        <taxon>Lithodesmiaceae</taxon>
        <taxon>Ditylum</taxon>
    </lineage>
</organism>
<dbReference type="Gene3D" id="3.30.450.50">
    <property type="entry name" value="Longin domain"/>
    <property type="match status" value="1"/>
</dbReference>
<dbReference type="SUPFAM" id="SSF58038">
    <property type="entry name" value="SNARE fusion complex"/>
    <property type="match status" value="1"/>
</dbReference>
<keyword evidence="5 9" id="KW-1133">Transmembrane helix</keyword>
<dbReference type="GO" id="GO:0015031">
    <property type="term" value="P:protein transport"/>
    <property type="evidence" value="ECO:0007669"/>
    <property type="project" value="UniProtKB-KW"/>
</dbReference>
<dbReference type="GO" id="GO:0012505">
    <property type="term" value="C:endomembrane system"/>
    <property type="evidence" value="ECO:0007669"/>
    <property type="project" value="UniProtKB-SubCell"/>
</dbReference>
<keyword evidence="6 9" id="KW-0472">Membrane</keyword>
<evidence type="ECO:0000256" key="9">
    <source>
        <dbReference type="SAM" id="Phobius"/>
    </source>
</evidence>
<evidence type="ECO:0000256" key="4">
    <source>
        <dbReference type="ARBA" id="ARBA00022927"/>
    </source>
</evidence>
<evidence type="ECO:0000256" key="2">
    <source>
        <dbReference type="ARBA" id="ARBA00022448"/>
    </source>
</evidence>
<dbReference type="EMBL" id="HBGN01001318">
    <property type="protein sequence ID" value="CAD9314444.1"/>
    <property type="molecule type" value="Transcribed_RNA"/>
</dbReference>
<dbReference type="PROSITE" id="PS50859">
    <property type="entry name" value="LONGIN"/>
    <property type="match status" value="1"/>
</dbReference>
<dbReference type="InterPro" id="IPR051097">
    <property type="entry name" value="Synaptobrevin-like_transport"/>
</dbReference>
<protein>
    <recommendedName>
        <fullName evidence="13">V-SNARE coiled-coil homology domain-containing protein</fullName>
    </recommendedName>
</protein>
<feature type="domain" description="V-SNARE coiled-coil homology" evidence="11">
    <location>
        <begin position="185"/>
        <end position="245"/>
    </location>
</feature>
<evidence type="ECO:0000259" key="10">
    <source>
        <dbReference type="PROSITE" id="PS50859"/>
    </source>
</evidence>
<dbReference type="GO" id="GO:0005737">
    <property type="term" value="C:cytoplasm"/>
    <property type="evidence" value="ECO:0007669"/>
    <property type="project" value="UniProtKB-ARBA"/>
</dbReference>
<dbReference type="CDD" id="cd15843">
    <property type="entry name" value="R-SNARE"/>
    <property type="match status" value="1"/>
</dbReference>
<proteinExistence type="inferred from homology"/>
<dbReference type="AlphaFoldDB" id="A0A6U3NRF1"/>
<dbReference type="Pfam" id="PF13774">
    <property type="entry name" value="Longin"/>
    <property type="match status" value="1"/>
</dbReference>
<accession>A0A6U3NRF1</accession>
<evidence type="ECO:0000256" key="6">
    <source>
        <dbReference type="ARBA" id="ARBA00023136"/>
    </source>
</evidence>
<feature type="transmembrane region" description="Helical" evidence="9">
    <location>
        <begin position="249"/>
        <end position="270"/>
    </location>
</feature>
<comment type="subcellular location">
    <subcellularLocation>
        <location evidence="7">Endomembrane system</location>
        <topology evidence="7">Single-pass type IV membrane protein</topology>
    </subcellularLocation>
</comment>